<evidence type="ECO:0000313" key="2">
    <source>
        <dbReference type="EMBL" id="AAQ75137.1"/>
    </source>
</evidence>
<name>Q6W3P4_9BACT</name>
<feature type="domain" description="DUF58" evidence="1">
    <location>
        <begin position="38"/>
        <end position="231"/>
    </location>
</feature>
<dbReference type="PANTHER" id="PTHR33608:SF6">
    <property type="entry name" value="BLL2464 PROTEIN"/>
    <property type="match status" value="1"/>
</dbReference>
<proteinExistence type="predicted"/>
<sequence>MRYKRLGEILFRAKRDVFNSLGGEFLSKYISYGYDFAELREYAEDDIKHIFWLKSTKPNELYVKKMYETKQLNVAVVSMVDGKFTIGDKLEILAYINATLSYSAQISNVNFCSLIISDKLYEYRGNSFKSIEKIADRILNIEPIGKKIKVDIPKEIFKRCKKSLLFLIGDFLDNIDLSLLVQKYEVKAIIIRDIFEENPTPNPNASIIDPISNTKTNRVLNRRAIRVYREKLKEHDKKLFKIFDSLGVKYTKIYNIDEVALKLRDLNN</sequence>
<evidence type="ECO:0000259" key="1">
    <source>
        <dbReference type="Pfam" id="PF01882"/>
    </source>
</evidence>
<dbReference type="PANTHER" id="PTHR33608">
    <property type="entry name" value="BLL2464 PROTEIN"/>
    <property type="match status" value="1"/>
</dbReference>
<dbReference type="AlphaFoldDB" id="Q6W3P4"/>
<dbReference type="Pfam" id="PF01882">
    <property type="entry name" value="DUF58"/>
    <property type="match status" value="1"/>
</dbReference>
<dbReference type="EMBL" id="AY312990">
    <property type="protein sequence ID" value="AAQ75137.1"/>
    <property type="molecule type" value="Genomic_DNA"/>
</dbReference>
<protein>
    <submittedName>
        <fullName evidence="2">Uncharacterized protein NT02AP0014</fullName>
    </submittedName>
</protein>
<organism evidence="2">
    <name type="scientific">Alvinella pompejana epibiont 6C6</name>
    <dbReference type="NCBI Taxonomy" id="244799"/>
    <lineage>
        <taxon>Bacteria</taxon>
        <taxon>Pseudomonadati</taxon>
        <taxon>Campylobacterota</taxon>
    </lineage>
</organism>
<accession>Q6W3P4</accession>
<reference evidence="2" key="1">
    <citation type="journal article" date="2003" name="Appl. Environ. Microbiol.">
        <title>Evidence of chemolithoautotrophy in the bacterial community associated with Alvinella pompejana, a hydrothermal vent polychaete.</title>
        <authorList>
            <person name="Campbell B.J."/>
            <person name="Stein J.L."/>
            <person name="Cary S.C."/>
        </authorList>
    </citation>
    <scope>NUCLEOTIDE SEQUENCE</scope>
</reference>
<gene>
    <name evidence="2" type="primary">NT02AP0014</name>
</gene>
<dbReference type="InterPro" id="IPR002881">
    <property type="entry name" value="DUF58"/>
</dbReference>